<name>A0AA87ZCZ7_FICCA</name>
<evidence type="ECO:0000313" key="2">
    <source>
        <dbReference type="Proteomes" id="UP001187192"/>
    </source>
</evidence>
<dbReference type="Gramene" id="FCD_00004227-RA">
    <property type="protein sequence ID" value="FCD_00004227-RA:cds"/>
    <property type="gene ID" value="FCD_00004227"/>
</dbReference>
<evidence type="ECO:0000313" key="1">
    <source>
        <dbReference type="EMBL" id="GMN34664.1"/>
    </source>
</evidence>
<keyword evidence="2" id="KW-1185">Reference proteome</keyword>
<accession>A0AA87ZCZ7</accession>
<proteinExistence type="predicted"/>
<gene>
    <name evidence="1" type="ORF">TIFTF001_004824</name>
</gene>
<dbReference type="AlphaFoldDB" id="A0AA87ZCZ7"/>
<organism evidence="1 2">
    <name type="scientific">Ficus carica</name>
    <name type="common">Common fig</name>
    <dbReference type="NCBI Taxonomy" id="3494"/>
    <lineage>
        <taxon>Eukaryota</taxon>
        <taxon>Viridiplantae</taxon>
        <taxon>Streptophyta</taxon>
        <taxon>Embryophyta</taxon>
        <taxon>Tracheophyta</taxon>
        <taxon>Spermatophyta</taxon>
        <taxon>Magnoliopsida</taxon>
        <taxon>eudicotyledons</taxon>
        <taxon>Gunneridae</taxon>
        <taxon>Pentapetalae</taxon>
        <taxon>rosids</taxon>
        <taxon>fabids</taxon>
        <taxon>Rosales</taxon>
        <taxon>Moraceae</taxon>
        <taxon>Ficeae</taxon>
        <taxon>Ficus</taxon>
    </lineage>
</organism>
<sequence>MITVPIIPLAPVVIPPRMTWRAQAPAPAAAAAHPIAAVPPEELPPQLPPDQLHVHEIAVPASVAAVLLELAACGLAEVGDRREIGDDGAAVVEPALERLQGGGGVVLLLELDVDVANHVVGEIVADVEALDLAELAELLKDILVEVLEVLLDLARVDRLALGVDPGGDHVGPLVHVRQEQSRRDRRPVVEAGAAVTVAAGADLEVEGAVHAVLLGAENRCQVLRHGLIVVDSPWA</sequence>
<protein>
    <submittedName>
        <fullName evidence="1">Uncharacterized protein</fullName>
    </submittedName>
</protein>
<reference evidence="1" key="1">
    <citation type="submission" date="2023-07" db="EMBL/GenBank/DDBJ databases">
        <title>draft genome sequence of fig (Ficus carica).</title>
        <authorList>
            <person name="Takahashi T."/>
            <person name="Nishimura K."/>
        </authorList>
    </citation>
    <scope>NUCLEOTIDE SEQUENCE</scope>
</reference>
<dbReference type="Proteomes" id="UP001187192">
    <property type="component" value="Unassembled WGS sequence"/>
</dbReference>
<comment type="caution">
    <text evidence="1">The sequence shown here is derived from an EMBL/GenBank/DDBJ whole genome shotgun (WGS) entry which is preliminary data.</text>
</comment>
<dbReference type="EMBL" id="BTGU01000005">
    <property type="protein sequence ID" value="GMN34664.1"/>
    <property type="molecule type" value="Genomic_DNA"/>
</dbReference>